<accession>F4XW60</accession>
<dbReference type="Proteomes" id="UP000003959">
    <property type="component" value="Unassembled WGS sequence"/>
</dbReference>
<dbReference type="RefSeq" id="WP_008187478.1">
    <property type="nucleotide sequence ID" value="NZ_GL890942.1"/>
</dbReference>
<dbReference type="GO" id="GO:0030089">
    <property type="term" value="C:phycobilisome"/>
    <property type="evidence" value="ECO:0007669"/>
    <property type="project" value="UniProtKB-KW"/>
</dbReference>
<evidence type="ECO:0000256" key="4">
    <source>
        <dbReference type="SAM" id="Phobius"/>
    </source>
</evidence>
<feature type="chain" id="PRO_5003323885" evidence="5">
    <location>
        <begin position="33"/>
        <end position="857"/>
    </location>
</feature>
<keyword evidence="2" id="KW-0605">Phycobilisome</keyword>
<comment type="function">
    <text evidence="3">Catalyzes the hydroxylation of the N(6)-(4-aminobutyl)-L-lysine intermediate produced by deoxyhypusine synthase/DHPS on a critical lysine of the eukaryotic translation initiation factor 5A/eIF-5A. This is the second step of the post-translational modification of that lysine into an unusual amino acid residue named hypusine. Hypusination is unique to mature eIF-5A factor and is essential for its function.</text>
</comment>
<keyword evidence="4" id="KW-0812">Transmembrane</keyword>
<protein>
    <submittedName>
        <fullName evidence="6">Heat domain-containing protein</fullName>
    </submittedName>
</protein>
<dbReference type="OrthoDB" id="448481at2"/>
<keyword evidence="4" id="KW-1133">Transmembrane helix</keyword>
<evidence type="ECO:0000256" key="3">
    <source>
        <dbReference type="ARBA" id="ARBA00045876"/>
    </source>
</evidence>
<dbReference type="HOGENOM" id="CLU_009660_0_0_3"/>
<dbReference type="InterPro" id="IPR021133">
    <property type="entry name" value="HEAT_type_2"/>
</dbReference>
<feature type="signal peptide" evidence="5">
    <location>
        <begin position="1"/>
        <end position="32"/>
    </location>
</feature>
<organism evidence="6 7">
    <name type="scientific">Moorena producens 3L</name>
    <dbReference type="NCBI Taxonomy" id="489825"/>
    <lineage>
        <taxon>Bacteria</taxon>
        <taxon>Bacillati</taxon>
        <taxon>Cyanobacteriota</taxon>
        <taxon>Cyanophyceae</taxon>
        <taxon>Coleofasciculales</taxon>
        <taxon>Coleofasciculaceae</taxon>
        <taxon>Moorena</taxon>
    </lineage>
</organism>
<evidence type="ECO:0000256" key="5">
    <source>
        <dbReference type="SAM" id="SignalP"/>
    </source>
</evidence>
<reference evidence="7" key="1">
    <citation type="journal article" date="2011" name="Proc. Natl. Acad. Sci. U.S.A.">
        <title>Genomic insights into the physiology and ecology of the marine filamentous cyanobacterium Lyngbya majuscula.</title>
        <authorList>
            <person name="Jones A.C."/>
            <person name="Monroe E.A."/>
            <person name="Podell S."/>
            <person name="Hess W.R."/>
            <person name="Klages S."/>
            <person name="Esquenazi E."/>
            <person name="Niessen S."/>
            <person name="Hoover H."/>
            <person name="Rothmann M."/>
            <person name="Lasken R.S."/>
            <person name="Yates J.R.III."/>
            <person name="Reinhardt R."/>
            <person name="Kube M."/>
            <person name="Burkart M.D."/>
            <person name="Allen E.E."/>
            <person name="Dorrestein P.C."/>
            <person name="Gerwick W.H."/>
            <person name="Gerwick L."/>
        </authorList>
    </citation>
    <scope>NUCLEOTIDE SEQUENCE [LARGE SCALE GENOMIC DNA]</scope>
    <source>
        <strain evidence="7">3L</strain>
    </source>
</reference>
<evidence type="ECO:0000313" key="7">
    <source>
        <dbReference type="Proteomes" id="UP000003959"/>
    </source>
</evidence>
<dbReference type="PANTHER" id="PTHR12697:SF5">
    <property type="entry name" value="DEOXYHYPUSINE HYDROXYLASE"/>
    <property type="match status" value="1"/>
</dbReference>
<dbReference type="PROSITE" id="PS50077">
    <property type="entry name" value="HEAT_REPEAT"/>
    <property type="match status" value="1"/>
</dbReference>
<keyword evidence="7" id="KW-1185">Reference proteome</keyword>
<dbReference type="AlphaFoldDB" id="F4XW60"/>
<dbReference type="PANTHER" id="PTHR12697">
    <property type="entry name" value="PBS LYASE HEAT-LIKE PROTEIN"/>
    <property type="match status" value="1"/>
</dbReference>
<keyword evidence="1" id="KW-0042">Antenna complex</keyword>
<evidence type="ECO:0000256" key="2">
    <source>
        <dbReference type="ARBA" id="ARBA00022738"/>
    </source>
</evidence>
<gene>
    <name evidence="6" type="ORF">LYNGBM3L_43810</name>
</gene>
<dbReference type="InterPro" id="IPR016024">
    <property type="entry name" value="ARM-type_fold"/>
</dbReference>
<dbReference type="InterPro" id="IPR004155">
    <property type="entry name" value="PBS_lyase_HEAT"/>
</dbReference>
<dbReference type="Pfam" id="PF13646">
    <property type="entry name" value="HEAT_2"/>
    <property type="match status" value="2"/>
</dbReference>
<dbReference type="GO" id="GO:0016491">
    <property type="term" value="F:oxidoreductase activity"/>
    <property type="evidence" value="ECO:0007669"/>
    <property type="project" value="TreeGrafter"/>
</dbReference>
<dbReference type="SUPFAM" id="SSF52540">
    <property type="entry name" value="P-loop containing nucleoside triphosphate hydrolases"/>
    <property type="match status" value="1"/>
</dbReference>
<dbReference type="SMART" id="SM00567">
    <property type="entry name" value="EZ_HEAT"/>
    <property type="match status" value="7"/>
</dbReference>
<keyword evidence="4" id="KW-0472">Membrane</keyword>
<dbReference type="EMBL" id="GL890942">
    <property type="protein sequence ID" value="EGJ31045.1"/>
    <property type="molecule type" value="Genomic_DNA"/>
</dbReference>
<dbReference type="InterPro" id="IPR027417">
    <property type="entry name" value="P-loop_NTPase"/>
</dbReference>
<feature type="transmembrane region" description="Helical" evidence="4">
    <location>
        <begin position="399"/>
        <end position="419"/>
    </location>
</feature>
<sequence>MIRCIKQPTSSVLKVFLLGCSLLLLPCSPALAQGCTQAEIKTNIAKFDDIDNTTAKQAIVQCGSKSVYLLIEALKTDKSAAVREGAAVALWSMGEEAYQAVPGLIKALRNDDSATVRSKAASALGLMGEASYEAIPDLIDALKDKSAEVRANGAYALGNLGKKANKAVPHLIEALRNDKSAEVRANAAYALGNKKEAAKSAVPYLIEALKDETSLLVRITSVNALEQIAEKTKDVAPQLIERLRKDKSILIRIRATEVLGEIGEPAKDALPLLIELLKDSSVYVRYYAASALGKMGTEGIQAVPNLIEVLLTDESIDVHDSAASALVEIASKLGKQKKQLTKVQLEQSILEFETVIQRLEQDTEKIFQDRWIESVRGGLYDLQEEQDSRSYQKIFREGVIIWLTHMLFWLGLILLYPKSPQVQAIFFWNPWVRKFFGLGYVGIALTWIPFLRSKLFAPFQESLLSDADLENFDEQAYFPNLEVERKGKNITQPIQEAIPDLELPIVLEGESGLGKSMFLRHLVKSSKRIIVYLPAEKCANGVIEAIQAKLHGFAQDSGFLRDLIYSDAIDICIDGLNEVTPDTRALITSFVESYFKGNIIIGTQSMEWQTPSCATTYVLQPLKPKQIEKFLLSRYKIMPPDAPISGIKYKQACEKYIDTVLPQYQSEEEQRTVRRMLSNPMDLTIVAQMIAHGQKPDLLNLQQQQYQYMAQEYEQLYLRQFPLEAFAETVYQMRLQDEVAIPADKWFEELICMERHKMVFCRLFVDHAGNDRKEWYFRHDKIQDFFIVQTFLGEGNDLPNKQISDPRFRGVYFLLATLLPWDAAWRLRETLIQYAANTKDHTVSDNFVQLLLSRQAA</sequence>
<dbReference type="eggNOG" id="COG1413">
    <property type="taxonomic scope" value="Bacteria"/>
</dbReference>
<keyword evidence="5" id="KW-0732">Signal</keyword>
<dbReference type="SUPFAM" id="SSF48371">
    <property type="entry name" value="ARM repeat"/>
    <property type="match status" value="1"/>
</dbReference>
<dbReference type="Gene3D" id="1.25.10.10">
    <property type="entry name" value="Leucine-rich Repeat Variant"/>
    <property type="match status" value="4"/>
</dbReference>
<feature type="transmembrane region" description="Helical" evidence="4">
    <location>
        <begin position="431"/>
        <end position="450"/>
    </location>
</feature>
<name>F4XW60_9CYAN</name>
<proteinExistence type="predicted"/>
<dbReference type="eggNOG" id="COG5635">
    <property type="taxonomic scope" value="Bacteria"/>
</dbReference>
<evidence type="ECO:0000313" key="6">
    <source>
        <dbReference type="EMBL" id="EGJ31045.1"/>
    </source>
</evidence>
<dbReference type="Gene3D" id="3.40.50.300">
    <property type="entry name" value="P-loop containing nucleotide triphosphate hydrolases"/>
    <property type="match status" value="1"/>
</dbReference>
<dbReference type="PROSITE" id="PS51257">
    <property type="entry name" value="PROKAR_LIPOPROTEIN"/>
    <property type="match status" value="1"/>
</dbReference>
<evidence type="ECO:0000256" key="1">
    <source>
        <dbReference type="ARBA" id="ARBA00022549"/>
    </source>
</evidence>
<dbReference type="InterPro" id="IPR011989">
    <property type="entry name" value="ARM-like"/>
</dbReference>